<dbReference type="PROSITE" id="PS50930">
    <property type="entry name" value="HTH_LYTTR"/>
    <property type="match status" value="1"/>
</dbReference>
<name>A0ABS9VQU5_9SPHN</name>
<evidence type="ECO:0000313" key="2">
    <source>
        <dbReference type="EMBL" id="MCH8617354.1"/>
    </source>
</evidence>
<evidence type="ECO:0000259" key="1">
    <source>
        <dbReference type="PROSITE" id="PS50930"/>
    </source>
</evidence>
<organism evidence="2 3">
    <name type="scientific">Sphingomonas telluris</name>
    <dbReference type="NCBI Taxonomy" id="2907998"/>
    <lineage>
        <taxon>Bacteria</taxon>
        <taxon>Pseudomonadati</taxon>
        <taxon>Pseudomonadota</taxon>
        <taxon>Alphaproteobacteria</taxon>
        <taxon>Sphingomonadales</taxon>
        <taxon>Sphingomonadaceae</taxon>
        <taxon>Sphingomonas</taxon>
    </lineage>
</organism>
<dbReference type="EMBL" id="JAKZHW010000002">
    <property type="protein sequence ID" value="MCH8617354.1"/>
    <property type="molecule type" value="Genomic_DNA"/>
</dbReference>
<dbReference type="Gene3D" id="2.40.50.1020">
    <property type="entry name" value="LytTr DNA-binding domain"/>
    <property type="match status" value="1"/>
</dbReference>
<accession>A0ABS9VQU5</accession>
<feature type="domain" description="HTH LytTR-type" evidence="1">
    <location>
        <begin position="103"/>
        <end position="206"/>
    </location>
</feature>
<protein>
    <submittedName>
        <fullName evidence="2">LytTR family transcriptional regulator</fullName>
    </submittedName>
</protein>
<dbReference type="InterPro" id="IPR007492">
    <property type="entry name" value="LytTR_DNA-bd_dom"/>
</dbReference>
<sequence length="217" mass="24168">MDHAVDRRLASLRVIMCLTFDRRAAPQEIAAAKAAIIACQSVLHSVELSGTFDFMFEAEVADMATYNAQLSLCAEPMARLVSRYEANFVCKRFIRRDKPDRAVWVPHNGGMKRIDCKALDKVSAEGDYMRVHSASKSWMIHSTMAAVSDRLGCDDFIQLHRSLIVRRGFIDELIHGGRNWTAVLSDGTEERIAKSNVPAILHMLRNGSTSDGPTLST</sequence>
<proteinExistence type="predicted"/>
<gene>
    <name evidence="2" type="ORF">LZ016_14745</name>
</gene>
<dbReference type="RefSeq" id="WP_241448216.1">
    <property type="nucleotide sequence ID" value="NZ_JAKZHW010000002.1"/>
</dbReference>
<evidence type="ECO:0000313" key="3">
    <source>
        <dbReference type="Proteomes" id="UP001203058"/>
    </source>
</evidence>
<dbReference type="SMART" id="SM00850">
    <property type="entry name" value="LytTR"/>
    <property type="match status" value="1"/>
</dbReference>
<comment type="caution">
    <text evidence="2">The sequence shown here is derived from an EMBL/GenBank/DDBJ whole genome shotgun (WGS) entry which is preliminary data.</text>
</comment>
<dbReference type="Pfam" id="PF04397">
    <property type="entry name" value="LytTR"/>
    <property type="match status" value="1"/>
</dbReference>
<reference evidence="2 3" key="1">
    <citation type="submission" date="2022-03" db="EMBL/GenBank/DDBJ databases">
        <authorList>
            <person name="Jo J.-H."/>
            <person name="Im W.-T."/>
        </authorList>
    </citation>
    <scope>NUCLEOTIDE SEQUENCE [LARGE SCALE GENOMIC DNA]</scope>
    <source>
        <strain evidence="2 3">SM33</strain>
    </source>
</reference>
<keyword evidence="3" id="KW-1185">Reference proteome</keyword>
<dbReference type="Proteomes" id="UP001203058">
    <property type="component" value="Unassembled WGS sequence"/>
</dbReference>